<dbReference type="SMART" id="SM00248">
    <property type="entry name" value="ANK"/>
    <property type="match status" value="5"/>
</dbReference>
<dbReference type="RefSeq" id="WP_141978214.1">
    <property type="nucleotide sequence ID" value="NZ_VFPP01000001.1"/>
</dbReference>
<dbReference type="Pfam" id="PF12796">
    <property type="entry name" value="Ank_2"/>
    <property type="match status" value="1"/>
</dbReference>
<keyword evidence="5" id="KW-1185">Reference proteome</keyword>
<sequence length="551" mass="58920">MRDEHPVIAAAEAGDADRLAELLDAEPEAVNARGWMGTTPLIAATWKADSATAVRLLLDRGADPLAVRTNGDGALHWAASGEVAKLVTTAAGLAARHLFDRTPLHVAVQHGHVDVVRVFLDAGADPAALDAHRRTPLDLAEDPRIARLLIEAGAPCRTSRPSTPLHDACRRAASDADWVPVVELLLVHGADPGVRDEFGDLPSDLVGEHRPRELRDRLNALVAASGRSVELGPDEAAVGPQERVAVHPARPEALTTAFSGTVLVRWRLTPTIEPVEVIRVGGRKRSRGPRSGGATLAFTDGDSVWLRDWADLRRTRHVAAELPPGNRYATPVLSPDGRRLVVPSCERLHVIDLDRGEVVGELDGFGDWSVEPRFAPDGRTLAVGNSMQGTWWLTVLEPDDDGNPRSRYEREDGLPTGNGPEIVTDVAFTPDGHRFATWVRPDHGCHGPHGYRGLVATTWSRSGEPAWHLHVDDDVIGAPGQAASASLCFTPDGSWLAVGLDSGVLWLDAETGSPACHDRTSGAVNALASHPDLGLIAATDHGLRLCRPPLG</sequence>
<dbReference type="PROSITE" id="PS50088">
    <property type="entry name" value="ANK_REPEAT"/>
    <property type="match status" value="3"/>
</dbReference>
<dbReference type="PRINTS" id="PR01415">
    <property type="entry name" value="ANKYRIN"/>
</dbReference>
<dbReference type="Pfam" id="PF00023">
    <property type="entry name" value="Ank"/>
    <property type="match status" value="2"/>
</dbReference>
<dbReference type="SUPFAM" id="SSF69322">
    <property type="entry name" value="Tricorn protease domain 2"/>
    <property type="match status" value="1"/>
</dbReference>
<dbReference type="PROSITE" id="PS50297">
    <property type="entry name" value="ANK_REP_REGION"/>
    <property type="match status" value="3"/>
</dbReference>
<dbReference type="SUPFAM" id="SSF48403">
    <property type="entry name" value="Ankyrin repeat"/>
    <property type="match status" value="1"/>
</dbReference>
<name>A0A543JBT9_9PSEU</name>
<dbReference type="Gene3D" id="2.130.10.10">
    <property type="entry name" value="YVTN repeat-like/Quinoprotein amine dehydrogenase"/>
    <property type="match status" value="2"/>
</dbReference>
<dbReference type="InterPro" id="IPR050776">
    <property type="entry name" value="Ank_Repeat/CDKN_Inhibitor"/>
</dbReference>
<dbReference type="InterPro" id="IPR036770">
    <property type="entry name" value="Ankyrin_rpt-contain_sf"/>
</dbReference>
<gene>
    <name evidence="4" type="ORF">FHX81_2635</name>
</gene>
<feature type="repeat" description="ANK" evidence="3">
    <location>
        <begin position="36"/>
        <end position="69"/>
    </location>
</feature>
<keyword evidence="2 3" id="KW-0040">ANK repeat</keyword>
<keyword evidence="1" id="KW-0677">Repeat</keyword>
<feature type="repeat" description="ANK" evidence="3">
    <location>
        <begin position="160"/>
        <end position="197"/>
    </location>
</feature>
<dbReference type="InterPro" id="IPR015943">
    <property type="entry name" value="WD40/YVTN_repeat-like_dom_sf"/>
</dbReference>
<dbReference type="Proteomes" id="UP000316628">
    <property type="component" value="Unassembled WGS sequence"/>
</dbReference>
<protein>
    <submittedName>
        <fullName evidence="4">Ankyrin repeat protein</fullName>
    </submittedName>
</protein>
<organism evidence="4 5">
    <name type="scientific">Saccharothrix saharensis</name>
    <dbReference type="NCBI Taxonomy" id="571190"/>
    <lineage>
        <taxon>Bacteria</taxon>
        <taxon>Bacillati</taxon>
        <taxon>Actinomycetota</taxon>
        <taxon>Actinomycetes</taxon>
        <taxon>Pseudonocardiales</taxon>
        <taxon>Pseudonocardiaceae</taxon>
        <taxon>Saccharothrix</taxon>
    </lineage>
</organism>
<evidence type="ECO:0000313" key="4">
    <source>
        <dbReference type="EMBL" id="TQM80307.1"/>
    </source>
</evidence>
<proteinExistence type="predicted"/>
<evidence type="ECO:0000256" key="1">
    <source>
        <dbReference type="ARBA" id="ARBA00022737"/>
    </source>
</evidence>
<comment type="caution">
    <text evidence="4">The sequence shown here is derived from an EMBL/GenBank/DDBJ whole genome shotgun (WGS) entry which is preliminary data.</text>
</comment>
<feature type="repeat" description="ANK" evidence="3">
    <location>
        <begin position="99"/>
        <end position="131"/>
    </location>
</feature>
<dbReference type="AlphaFoldDB" id="A0A543JBT9"/>
<dbReference type="EMBL" id="VFPP01000001">
    <property type="protein sequence ID" value="TQM80307.1"/>
    <property type="molecule type" value="Genomic_DNA"/>
</dbReference>
<dbReference type="PANTHER" id="PTHR24201">
    <property type="entry name" value="ANK_REP_REGION DOMAIN-CONTAINING PROTEIN"/>
    <property type="match status" value="1"/>
</dbReference>
<evidence type="ECO:0000313" key="5">
    <source>
        <dbReference type="Proteomes" id="UP000316628"/>
    </source>
</evidence>
<evidence type="ECO:0000256" key="2">
    <source>
        <dbReference type="ARBA" id="ARBA00023043"/>
    </source>
</evidence>
<dbReference type="OrthoDB" id="278248at2"/>
<evidence type="ECO:0000256" key="3">
    <source>
        <dbReference type="PROSITE-ProRule" id="PRU00023"/>
    </source>
</evidence>
<reference evidence="4 5" key="1">
    <citation type="submission" date="2019-06" db="EMBL/GenBank/DDBJ databases">
        <title>Sequencing the genomes of 1000 actinobacteria strains.</title>
        <authorList>
            <person name="Klenk H.-P."/>
        </authorList>
    </citation>
    <scope>NUCLEOTIDE SEQUENCE [LARGE SCALE GENOMIC DNA]</scope>
    <source>
        <strain evidence="4 5">DSM 45456</strain>
    </source>
</reference>
<accession>A0A543JBT9</accession>
<dbReference type="InterPro" id="IPR002110">
    <property type="entry name" value="Ankyrin_rpt"/>
</dbReference>
<dbReference type="Gene3D" id="1.25.40.20">
    <property type="entry name" value="Ankyrin repeat-containing domain"/>
    <property type="match status" value="2"/>
</dbReference>